<dbReference type="GO" id="GO:0015628">
    <property type="term" value="P:protein secretion by the type II secretion system"/>
    <property type="evidence" value="ECO:0007669"/>
    <property type="project" value="InterPro"/>
</dbReference>
<dbReference type="GO" id="GO:0015627">
    <property type="term" value="C:type II protein secretion system complex"/>
    <property type="evidence" value="ECO:0007669"/>
    <property type="project" value="InterPro"/>
</dbReference>
<sequence>MAVFEYRGILVGTGKPVKGVRDAENAKALRAALRKDGIMLTGATEEQAAKAKAKRDLKIFEFAARPSTSEVAVMTRQLATLIGAGIPLFESLNALIEQVEKESLKKVLTQVREQVREGTSFAKALEAHPTVFPPLYVSMVRAGEASGTLEGVLTRLTVFMENQAKLVGKVTAALAYPALMALIGVGLISVLMIAVVPNVTGIFASMDQALPWYTAALIGTSEFAASYWWLVLIAMAGAVYGFRRWLRTPKGRLRWDTFVLQAPIFGKLIQMLSIARFARTLATLLSSGVALLSAMDIVRSVLGNAALEKVVVDAIGSIREGQSIAEPLKRSGRFPPIVTHMIAIGEKSGQLESMLENVADAYDSAVETRVQVLTSLLEPLMIVVMGGAVAFIAISILMPLIQMSSFVG</sequence>
<accession>A0A150NZ18</accession>
<comment type="function">
    <text evidence="1">Component of the type II secretion system inner membrane complex required for the energy-dependent secretion of extracellular factors such as proteases and toxins from the periplasm.</text>
</comment>
<keyword evidence="6" id="KW-0997">Cell inner membrane</keyword>
<name>A0A150NZ18_SORCE</name>
<evidence type="ECO:0000256" key="4">
    <source>
        <dbReference type="ARBA" id="ARBA00022448"/>
    </source>
</evidence>
<keyword evidence="12 15" id="KW-0472">Membrane</keyword>
<evidence type="ECO:0000256" key="15">
    <source>
        <dbReference type="SAM" id="Phobius"/>
    </source>
</evidence>
<evidence type="ECO:0000256" key="10">
    <source>
        <dbReference type="ARBA" id="ARBA00022927"/>
    </source>
</evidence>
<dbReference type="PANTHER" id="PTHR30012">
    <property type="entry name" value="GENERAL SECRETION PATHWAY PROTEIN"/>
    <property type="match status" value="1"/>
</dbReference>
<dbReference type="InterPro" id="IPR003004">
    <property type="entry name" value="GspF/PilC"/>
</dbReference>
<dbReference type="InterPro" id="IPR018076">
    <property type="entry name" value="T2SS_GspF_dom"/>
</dbReference>
<evidence type="ECO:0000256" key="7">
    <source>
        <dbReference type="ARBA" id="ARBA00022692"/>
    </source>
</evidence>
<dbReference type="PRINTS" id="PR00812">
    <property type="entry name" value="BCTERIALGSPF"/>
</dbReference>
<evidence type="ECO:0000313" key="17">
    <source>
        <dbReference type="EMBL" id="KYF47317.1"/>
    </source>
</evidence>
<comment type="similarity">
    <text evidence="3 14">Belongs to the GSP F family.</text>
</comment>
<dbReference type="EMBL" id="JELY01003638">
    <property type="protein sequence ID" value="KYF47317.1"/>
    <property type="molecule type" value="Genomic_DNA"/>
</dbReference>
<comment type="caution">
    <text evidence="17">The sequence shown here is derived from an EMBL/GenBank/DDBJ whole genome shotgun (WGS) entry which is preliminary data.</text>
</comment>
<keyword evidence="9" id="KW-0106">Calcium</keyword>
<evidence type="ECO:0000313" key="18">
    <source>
        <dbReference type="Proteomes" id="UP000075420"/>
    </source>
</evidence>
<evidence type="ECO:0000256" key="6">
    <source>
        <dbReference type="ARBA" id="ARBA00022519"/>
    </source>
</evidence>
<dbReference type="FunFam" id="1.20.81.30:FF:000001">
    <property type="entry name" value="Type II secretion system protein F"/>
    <property type="match status" value="2"/>
</dbReference>
<protein>
    <recommendedName>
        <fullName evidence="13">General secretion pathway protein F</fullName>
    </recommendedName>
</protein>
<evidence type="ECO:0000256" key="1">
    <source>
        <dbReference type="ARBA" id="ARBA00002684"/>
    </source>
</evidence>
<evidence type="ECO:0000256" key="2">
    <source>
        <dbReference type="ARBA" id="ARBA00004429"/>
    </source>
</evidence>
<dbReference type="PANTHER" id="PTHR30012:SF0">
    <property type="entry name" value="TYPE II SECRETION SYSTEM PROTEIN F-RELATED"/>
    <property type="match status" value="1"/>
</dbReference>
<dbReference type="Gene3D" id="1.20.81.30">
    <property type="entry name" value="Type II secretion system (T2SS), domain F"/>
    <property type="match status" value="2"/>
</dbReference>
<feature type="domain" description="Type II secretion system protein GspF" evidence="16">
    <location>
        <begin position="277"/>
        <end position="399"/>
    </location>
</feature>
<dbReference type="Pfam" id="PF00482">
    <property type="entry name" value="T2SSF"/>
    <property type="match status" value="2"/>
</dbReference>
<dbReference type="GO" id="GO:0046872">
    <property type="term" value="F:metal ion binding"/>
    <property type="evidence" value="ECO:0007669"/>
    <property type="project" value="UniProtKB-KW"/>
</dbReference>
<comment type="subcellular location">
    <subcellularLocation>
        <location evidence="2">Cell inner membrane</location>
        <topology evidence="2">Multi-pass membrane protein</topology>
    </subcellularLocation>
    <subcellularLocation>
        <location evidence="14">Cell membrane</location>
        <topology evidence="14">Multi-pass membrane protein</topology>
    </subcellularLocation>
</comment>
<dbReference type="InterPro" id="IPR001992">
    <property type="entry name" value="T2SS_GspF/T4SS_PilC_CS"/>
</dbReference>
<dbReference type="InterPro" id="IPR011850">
    <property type="entry name" value="T2SS_GspF"/>
</dbReference>
<keyword evidence="4 14" id="KW-0813">Transport</keyword>
<feature type="transmembrane region" description="Helical" evidence="15">
    <location>
        <begin position="380"/>
        <end position="401"/>
    </location>
</feature>
<evidence type="ECO:0000259" key="16">
    <source>
        <dbReference type="Pfam" id="PF00482"/>
    </source>
</evidence>
<feature type="domain" description="Type II secretion system protein GspF" evidence="16">
    <location>
        <begin position="75"/>
        <end position="197"/>
    </location>
</feature>
<evidence type="ECO:0000256" key="14">
    <source>
        <dbReference type="RuleBase" id="RU003923"/>
    </source>
</evidence>
<feature type="transmembrane region" description="Helical" evidence="15">
    <location>
        <begin position="227"/>
        <end position="246"/>
    </location>
</feature>
<evidence type="ECO:0000256" key="3">
    <source>
        <dbReference type="ARBA" id="ARBA00005745"/>
    </source>
</evidence>
<dbReference type="InterPro" id="IPR042094">
    <property type="entry name" value="T2SS_GspF_sf"/>
</dbReference>
<keyword evidence="11 15" id="KW-1133">Transmembrane helix</keyword>
<organism evidence="17 18">
    <name type="scientific">Sorangium cellulosum</name>
    <name type="common">Polyangium cellulosum</name>
    <dbReference type="NCBI Taxonomy" id="56"/>
    <lineage>
        <taxon>Bacteria</taxon>
        <taxon>Pseudomonadati</taxon>
        <taxon>Myxococcota</taxon>
        <taxon>Polyangia</taxon>
        <taxon>Polyangiales</taxon>
        <taxon>Polyangiaceae</taxon>
        <taxon>Sorangium</taxon>
    </lineage>
</organism>
<evidence type="ECO:0000256" key="8">
    <source>
        <dbReference type="ARBA" id="ARBA00022723"/>
    </source>
</evidence>
<dbReference type="GO" id="GO:0005886">
    <property type="term" value="C:plasma membrane"/>
    <property type="evidence" value="ECO:0007669"/>
    <property type="project" value="UniProtKB-SubCell"/>
</dbReference>
<keyword evidence="5" id="KW-1003">Cell membrane</keyword>
<dbReference type="PROSITE" id="PS00874">
    <property type="entry name" value="T2SP_F"/>
    <property type="match status" value="1"/>
</dbReference>
<evidence type="ECO:0000256" key="13">
    <source>
        <dbReference type="ARBA" id="ARBA00030750"/>
    </source>
</evidence>
<evidence type="ECO:0000256" key="9">
    <source>
        <dbReference type="ARBA" id="ARBA00022837"/>
    </source>
</evidence>
<dbReference type="NCBIfam" id="TIGR02120">
    <property type="entry name" value="GspF"/>
    <property type="match status" value="1"/>
</dbReference>
<evidence type="ECO:0000256" key="5">
    <source>
        <dbReference type="ARBA" id="ARBA00022475"/>
    </source>
</evidence>
<feature type="transmembrane region" description="Helical" evidence="15">
    <location>
        <begin position="173"/>
        <end position="196"/>
    </location>
</feature>
<keyword evidence="10" id="KW-0653">Protein transport</keyword>
<keyword evidence="7 14" id="KW-0812">Transmembrane</keyword>
<keyword evidence="8" id="KW-0479">Metal-binding</keyword>
<gene>
    <name evidence="17" type="ORF">BE08_30615</name>
</gene>
<evidence type="ECO:0000256" key="11">
    <source>
        <dbReference type="ARBA" id="ARBA00022989"/>
    </source>
</evidence>
<dbReference type="AlphaFoldDB" id="A0A150NZ18"/>
<reference evidence="17 18" key="1">
    <citation type="submission" date="2014-02" db="EMBL/GenBank/DDBJ databases">
        <title>The small core and large imbalanced accessory genome model reveals a collaborative survival strategy of Sorangium cellulosum strains in nature.</title>
        <authorList>
            <person name="Han K."/>
            <person name="Peng R."/>
            <person name="Blom J."/>
            <person name="Li Y.-Z."/>
        </authorList>
    </citation>
    <scope>NUCLEOTIDE SEQUENCE [LARGE SCALE GENOMIC DNA]</scope>
    <source>
        <strain evidence="17 18">So0157-25</strain>
    </source>
</reference>
<dbReference type="Proteomes" id="UP000075420">
    <property type="component" value="Unassembled WGS sequence"/>
</dbReference>
<proteinExistence type="inferred from homology"/>
<evidence type="ECO:0000256" key="12">
    <source>
        <dbReference type="ARBA" id="ARBA00023136"/>
    </source>
</evidence>